<sequence length="76" mass="8102">MTVSSFFLHGDCYRLRSGNLLFGDDLPISKDLAWCQFTVNQFDVSSPRAPMGVSLVVVGETECVGSAIVSVGSSCP</sequence>
<organism evidence="1 2">
    <name type="scientific">Aporhodopirellula rubra</name>
    <dbReference type="NCBI Taxonomy" id="980271"/>
    <lineage>
        <taxon>Bacteria</taxon>
        <taxon>Pseudomonadati</taxon>
        <taxon>Planctomycetota</taxon>
        <taxon>Planctomycetia</taxon>
        <taxon>Pirellulales</taxon>
        <taxon>Pirellulaceae</taxon>
        <taxon>Aporhodopirellula</taxon>
    </lineage>
</organism>
<evidence type="ECO:0000313" key="2">
    <source>
        <dbReference type="Proteomes" id="UP000536179"/>
    </source>
</evidence>
<keyword evidence="2" id="KW-1185">Reference proteome</keyword>
<evidence type="ECO:0000313" key="1">
    <source>
        <dbReference type="EMBL" id="MBB3209090.1"/>
    </source>
</evidence>
<dbReference type="EMBL" id="JACHXU010000020">
    <property type="protein sequence ID" value="MBB3209090.1"/>
    <property type="molecule type" value="Genomic_DNA"/>
</dbReference>
<name>A0A7W5E2N0_9BACT</name>
<protein>
    <submittedName>
        <fullName evidence="1">Uncharacterized protein</fullName>
    </submittedName>
</protein>
<comment type="caution">
    <text evidence="1">The sequence shown here is derived from an EMBL/GenBank/DDBJ whole genome shotgun (WGS) entry which is preliminary data.</text>
</comment>
<dbReference type="Proteomes" id="UP000536179">
    <property type="component" value="Unassembled WGS sequence"/>
</dbReference>
<accession>A0A7W5E2N0</accession>
<proteinExistence type="predicted"/>
<gene>
    <name evidence="1" type="ORF">FHS27_004926</name>
</gene>
<reference evidence="1 2" key="1">
    <citation type="submission" date="2020-08" db="EMBL/GenBank/DDBJ databases">
        <title>Genomic Encyclopedia of Type Strains, Phase III (KMG-III): the genomes of soil and plant-associated and newly described type strains.</title>
        <authorList>
            <person name="Whitman W."/>
        </authorList>
    </citation>
    <scope>NUCLEOTIDE SEQUENCE [LARGE SCALE GENOMIC DNA]</scope>
    <source>
        <strain evidence="1 2">CECT 8075</strain>
    </source>
</reference>
<dbReference type="AlphaFoldDB" id="A0A7W5E2N0"/>